<keyword evidence="2" id="KW-1185">Reference proteome</keyword>
<dbReference type="EMBL" id="KV454430">
    <property type="protein sequence ID" value="ODQ80319.1"/>
    <property type="molecule type" value="Genomic_DNA"/>
</dbReference>
<dbReference type="Proteomes" id="UP000094336">
    <property type="component" value="Unassembled WGS sequence"/>
</dbReference>
<proteinExistence type="predicted"/>
<name>A0A1E3QRJ7_9ASCO</name>
<organism evidence="1 2">
    <name type="scientific">Babjeviella inositovora NRRL Y-12698</name>
    <dbReference type="NCBI Taxonomy" id="984486"/>
    <lineage>
        <taxon>Eukaryota</taxon>
        <taxon>Fungi</taxon>
        <taxon>Dikarya</taxon>
        <taxon>Ascomycota</taxon>
        <taxon>Saccharomycotina</taxon>
        <taxon>Pichiomycetes</taxon>
        <taxon>Serinales incertae sedis</taxon>
        <taxon>Babjeviella</taxon>
    </lineage>
</organism>
<dbReference type="GeneID" id="30146583"/>
<protein>
    <submittedName>
        <fullName evidence="1">Uncharacterized protein</fullName>
    </submittedName>
</protein>
<sequence length="55" mass="6081">MVSSRYSIAVKNNKTHSSLKQSIKPDSLCPLFGQWISEYSKKFHCVGGNAAPILI</sequence>
<dbReference type="RefSeq" id="XP_018985647.1">
    <property type="nucleotide sequence ID" value="XM_019128730.1"/>
</dbReference>
<evidence type="ECO:0000313" key="2">
    <source>
        <dbReference type="Proteomes" id="UP000094336"/>
    </source>
</evidence>
<accession>A0A1E3QRJ7</accession>
<reference evidence="2" key="1">
    <citation type="submission" date="2016-05" db="EMBL/GenBank/DDBJ databases">
        <title>Comparative genomics of biotechnologically important yeasts.</title>
        <authorList>
            <consortium name="DOE Joint Genome Institute"/>
            <person name="Riley R."/>
            <person name="Haridas S."/>
            <person name="Wolfe K.H."/>
            <person name="Lopes M.R."/>
            <person name="Hittinger C.T."/>
            <person name="Goker M."/>
            <person name="Salamov A."/>
            <person name="Wisecaver J."/>
            <person name="Long T.M."/>
            <person name="Aerts A.L."/>
            <person name="Barry K."/>
            <person name="Choi C."/>
            <person name="Clum A."/>
            <person name="Coughlan A.Y."/>
            <person name="Deshpande S."/>
            <person name="Douglass A.P."/>
            <person name="Hanson S.J."/>
            <person name="Klenk H.-P."/>
            <person name="Labutti K."/>
            <person name="Lapidus A."/>
            <person name="Lindquist E."/>
            <person name="Lipzen A."/>
            <person name="Meier-Kolthoff J.P."/>
            <person name="Ohm R.A."/>
            <person name="Otillar R.P."/>
            <person name="Pangilinan J."/>
            <person name="Peng Y."/>
            <person name="Rokas A."/>
            <person name="Rosa C.A."/>
            <person name="Scheuner C."/>
            <person name="Sibirny A.A."/>
            <person name="Slot J.C."/>
            <person name="Stielow J.B."/>
            <person name="Sun H."/>
            <person name="Kurtzman C.P."/>
            <person name="Blackwell M."/>
            <person name="Grigoriev I.V."/>
            <person name="Jeffries T.W."/>
        </authorList>
    </citation>
    <scope>NUCLEOTIDE SEQUENCE [LARGE SCALE GENOMIC DNA]</scope>
    <source>
        <strain evidence="2">NRRL Y-12698</strain>
    </source>
</reference>
<evidence type="ECO:0000313" key="1">
    <source>
        <dbReference type="EMBL" id="ODQ80319.1"/>
    </source>
</evidence>
<gene>
    <name evidence="1" type="ORF">BABINDRAFT_161274</name>
</gene>
<dbReference type="AlphaFoldDB" id="A0A1E3QRJ7"/>